<evidence type="ECO:0000256" key="1">
    <source>
        <dbReference type="SAM" id="Phobius"/>
    </source>
</evidence>
<accession>A0A813Q5J0</accession>
<organism evidence="2 5">
    <name type="scientific">Adineta ricciae</name>
    <name type="common">Rotifer</name>
    <dbReference type="NCBI Taxonomy" id="249248"/>
    <lineage>
        <taxon>Eukaryota</taxon>
        <taxon>Metazoa</taxon>
        <taxon>Spiralia</taxon>
        <taxon>Gnathifera</taxon>
        <taxon>Rotifera</taxon>
        <taxon>Eurotatoria</taxon>
        <taxon>Bdelloidea</taxon>
        <taxon>Adinetida</taxon>
        <taxon>Adinetidae</taxon>
        <taxon>Adineta</taxon>
    </lineage>
</organism>
<dbReference type="Proteomes" id="UP000663828">
    <property type="component" value="Unassembled WGS sequence"/>
</dbReference>
<comment type="caution">
    <text evidence="2">The sequence shown here is derived from an EMBL/GenBank/DDBJ whole genome shotgun (WGS) entry which is preliminary data.</text>
</comment>
<protein>
    <submittedName>
        <fullName evidence="2">Uncharacterized protein</fullName>
    </submittedName>
</protein>
<dbReference type="EMBL" id="CAJNOJ010000007">
    <property type="protein sequence ID" value="CAF0762407.1"/>
    <property type="molecule type" value="Genomic_DNA"/>
</dbReference>
<keyword evidence="4" id="KW-1185">Reference proteome</keyword>
<evidence type="ECO:0000313" key="3">
    <source>
        <dbReference type="EMBL" id="CAF1597443.1"/>
    </source>
</evidence>
<gene>
    <name evidence="2" type="ORF">EDS130_LOCUS2881</name>
    <name evidence="3" type="ORF">XAT740_LOCUS47280</name>
</gene>
<keyword evidence="1" id="KW-0472">Membrane</keyword>
<dbReference type="EMBL" id="CAJNOR010006525">
    <property type="protein sequence ID" value="CAF1597443.1"/>
    <property type="molecule type" value="Genomic_DNA"/>
</dbReference>
<name>A0A813Q5J0_ADIRI</name>
<evidence type="ECO:0000313" key="4">
    <source>
        <dbReference type="Proteomes" id="UP000663828"/>
    </source>
</evidence>
<reference evidence="2" key="1">
    <citation type="submission" date="2021-02" db="EMBL/GenBank/DDBJ databases">
        <authorList>
            <person name="Nowell W R."/>
        </authorList>
    </citation>
    <scope>NUCLEOTIDE SEQUENCE</scope>
</reference>
<keyword evidence="1" id="KW-0812">Transmembrane</keyword>
<keyword evidence="1" id="KW-1133">Transmembrane helix</keyword>
<proteinExistence type="predicted"/>
<evidence type="ECO:0000313" key="2">
    <source>
        <dbReference type="EMBL" id="CAF0762407.1"/>
    </source>
</evidence>
<dbReference type="AlphaFoldDB" id="A0A813Q5J0"/>
<evidence type="ECO:0000313" key="5">
    <source>
        <dbReference type="Proteomes" id="UP000663852"/>
    </source>
</evidence>
<sequence>MFWVFYMMFSIFRSHRNRFYWRNGKLYFVKQNRQQQQQQQQGQNHLHARRQTREEEQQSFNQTIRQWFIFYGILATIIVAILLYRFNNRPKLSE</sequence>
<dbReference type="Proteomes" id="UP000663852">
    <property type="component" value="Unassembled WGS sequence"/>
</dbReference>
<feature type="transmembrane region" description="Helical" evidence="1">
    <location>
        <begin position="68"/>
        <end position="86"/>
    </location>
</feature>
<dbReference type="OrthoDB" id="10039670at2759"/>